<dbReference type="InterPro" id="IPR009003">
    <property type="entry name" value="Peptidase_S1_PA"/>
</dbReference>
<evidence type="ECO:0000256" key="2">
    <source>
        <dbReference type="ARBA" id="ARBA00022670"/>
    </source>
</evidence>
<protein>
    <submittedName>
        <fullName evidence="13">P1</fullName>
    </submittedName>
</protein>
<evidence type="ECO:0000256" key="1">
    <source>
        <dbReference type="ARBA" id="ARBA00004141"/>
    </source>
</evidence>
<keyword evidence="7" id="KW-0720">Serine protease</keyword>
<evidence type="ECO:0000256" key="4">
    <source>
        <dbReference type="ARBA" id="ARBA00022729"/>
    </source>
</evidence>
<dbReference type="EMBL" id="OM507197">
    <property type="protein sequence ID" value="USV27787.1"/>
    <property type="molecule type" value="Genomic_RNA"/>
</dbReference>
<evidence type="ECO:0000256" key="10">
    <source>
        <dbReference type="SAM" id="MobiDB-lite"/>
    </source>
</evidence>
<dbReference type="PRINTS" id="PR00913">
    <property type="entry name" value="LVIRUSORF2"/>
</dbReference>
<evidence type="ECO:0000256" key="3">
    <source>
        <dbReference type="ARBA" id="ARBA00022692"/>
    </source>
</evidence>
<evidence type="ECO:0000256" key="5">
    <source>
        <dbReference type="ARBA" id="ARBA00022758"/>
    </source>
</evidence>
<evidence type="ECO:0000256" key="8">
    <source>
        <dbReference type="ARBA" id="ARBA00022989"/>
    </source>
</evidence>
<evidence type="ECO:0000259" key="12">
    <source>
        <dbReference type="PROSITE" id="PS51868"/>
    </source>
</evidence>
<proteinExistence type="predicted"/>
<feature type="region of interest" description="Disordered" evidence="10">
    <location>
        <begin position="481"/>
        <end position="525"/>
    </location>
</feature>
<evidence type="ECO:0000256" key="7">
    <source>
        <dbReference type="ARBA" id="ARBA00022825"/>
    </source>
</evidence>
<keyword evidence="4" id="KW-0732">Signal</keyword>
<gene>
    <name evidence="13" type="primary">ORF1</name>
</gene>
<dbReference type="SUPFAM" id="SSF50494">
    <property type="entry name" value="Trypsin-like serine proteases"/>
    <property type="match status" value="1"/>
</dbReference>
<keyword evidence="6" id="KW-0378">Hydrolase</keyword>
<keyword evidence="8 11" id="KW-1133">Transmembrane helix</keyword>
<feature type="transmembrane region" description="Helical" evidence="11">
    <location>
        <begin position="158"/>
        <end position="175"/>
    </location>
</feature>
<feature type="compositionally biased region" description="Basic residues" evidence="10">
    <location>
        <begin position="564"/>
        <end position="574"/>
    </location>
</feature>
<dbReference type="GO" id="GO:0006508">
    <property type="term" value="P:proteolysis"/>
    <property type="evidence" value="ECO:0007669"/>
    <property type="project" value="UniProtKB-KW"/>
</dbReference>
<keyword evidence="5" id="KW-0688">Ribosomal frameshifting</keyword>
<evidence type="ECO:0000256" key="11">
    <source>
        <dbReference type="SAM" id="Phobius"/>
    </source>
</evidence>
<dbReference type="InterPro" id="IPR000382">
    <property type="entry name" value="Peptidase_S39B_luteovirus"/>
</dbReference>
<comment type="subcellular location">
    <subcellularLocation>
        <location evidence="1">Membrane</location>
        <topology evidence="1">Multi-pass membrane protein</topology>
    </subcellularLocation>
</comment>
<feature type="transmembrane region" description="Helical" evidence="11">
    <location>
        <begin position="133"/>
        <end position="151"/>
    </location>
</feature>
<keyword evidence="14" id="KW-1185">Reference proteome</keyword>
<feature type="compositionally biased region" description="Basic and acidic residues" evidence="10">
    <location>
        <begin position="627"/>
        <end position="640"/>
    </location>
</feature>
<name>A0AAE9MCC2_9VIRU</name>
<reference evidence="13" key="1">
    <citation type="journal article" date="2022" name="Viruses">
        <title>Molecular Characterization of a Novel Polerovirus Infecting Soybean in China.</title>
        <authorList>
            <person name="Xu T."/>
            <person name="Lei L."/>
            <person name="Fu Y."/>
            <person name="Yang X."/>
            <person name="Luo H."/>
            <person name="Chen X."/>
            <person name="Wu X."/>
            <person name="Wang Y."/>
            <person name="Jia M.-A."/>
        </authorList>
    </citation>
    <scope>NUCLEOTIDE SEQUENCE</scope>
</reference>
<organism evidence="13 14">
    <name type="scientific">Soybean chlorotic leafroll virus</name>
    <dbReference type="NCBI Taxonomy" id="2959664"/>
    <lineage>
        <taxon>Viruses</taxon>
        <taxon>Riboviria</taxon>
        <taxon>Orthornavirae</taxon>
        <taxon>Pisuviricota</taxon>
        <taxon>Pisoniviricetes</taxon>
        <taxon>Sobelivirales</taxon>
        <taxon>Solemoviridae</taxon>
        <taxon>Polerovirus</taxon>
        <taxon>Polerovirus SBCLRV</taxon>
    </lineage>
</organism>
<dbReference type="Pfam" id="PF02122">
    <property type="entry name" value="Peptidase_S39"/>
    <property type="match status" value="1"/>
</dbReference>
<feature type="region of interest" description="Disordered" evidence="10">
    <location>
        <begin position="560"/>
        <end position="659"/>
    </location>
</feature>
<evidence type="ECO:0000313" key="14">
    <source>
        <dbReference type="Proteomes" id="UP001266473"/>
    </source>
</evidence>
<feature type="compositionally biased region" description="Polar residues" evidence="10">
    <location>
        <begin position="590"/>
        <end position="601"/>
    </location>
</feature>
<keyword evidence="3 11" id="KW-0812">Transmembrane</keyword>
<evidence type="ECO:0000313" key="13">
    <source>
        <dbReference type="EMBL" id="USV27787.1"/>
    </source>
</evidence>
<sequence length="659" mass="73112">MTTLKFVVLSFFCLFCFVVPTTMGSQELGLNFRPVQFGNITSPGWQTNWDSTYRVSMSTTPKSYSEYRTWSLPGENAIPTPTYKGVILDLWGLVSRDVKTLCLAVFENLDNFSRHTADSLMLGLKAMAREVCWIAIYVWYSALRSIIVTIWRTVRHNFTLVLSAALLGVFSMLLVKIVRWIFGQLPVYLVLTFLKTCRWIFRRLFWSKRARNYAEEKCCEQFLTFSISQDPPKRSQLVFQNEDGKHVGYGTCIRLFNGTNGLITAYHVASSAYKVVSTRNGNKIPLSAFKPLMVSPLYDQALYEGPCEWESLLGCKGVNFAPAKSLGACKCSIYKIGDDGKWECTNAEIEGQLKHHVMNEDTGEKRSALPGQLSVLSDTTRGQSGSGYFNGKTLVAIHVGGSLECEDEDASYNVAVPVLPKAGLTAPNYVFETTAPTSGVFDSHTIEKLTAAYDEALKFMKSKKASGKALWCDLEDDEFPYQVEGPQREKNNTPSGNGKRGADRGTTGKTVQHPGSAASAIPANDIPTGEQIMSMLVERIANNINLKEVERASINAIRDQALKKPSRSSRRRYNKRNEGNNGNTRRETTACSSTPSMTGSYTPPHRRSQASGPAVKPPNGFIQNRRQNVDGGKRSSEHIPKWVRKPTGSDGPSSGHKLN</sequence>
<dbReference type="PROSITE" id="PS51868">
    <property type="entry name" value="PEPTIDASE_S39"/>
    <property type="match status" value="1"/>
</dbReference>
<keyword evidence="2" id="KW-0645">Protease</keyword>
<evidence type="ECO:0000256" key="6">
    <source>
        <dbReference type="ARBA" id="ARBA00022801"/>
    </source>
</evidence>
<dbReference type="GO" id="GO:0004252">
    <property type="term" value="F:serine-type endopeptidase activity"/>
    <property type="evidence" value="ECO:0007669"/>
    <property type="project" value="InterPro"/>
</dbReference>
<evidence type="ECO:0000256" key="9">
    <source>
        <dbReference type="ARBA" id="ARBA00023136"/>
    </source>
</evidence>
<dbReference type="GO" id="GO:0075523">
    <property type="term" value="P:viral translational frameshifting"/>
    <property type="evidence" value="ECO:0007669"/>
    <property type="project" value="UniProtKB-KW"/>
</dbReference>
<keyword evidence="9 11" id="KW-0472">Membrane</keyword>
<dbReference type="GO" id="GO:0070008">
    <property type="term" value="F:serine-type exopeptidase activity"/>
    <property type="evidence" value="ECO:0007669"/>
    <property type="project" value="InterPro"/>
</dbReference>
<dbReference type="Proteomes" id="UP001266473">
    <property type="component" value="Segment"/>
</dbReference>
<feature type="domain" description="Peptidase S39" evidence="12">
    <location>
        <begin position="219"/>
        <end position="432"/>
    </location>
</feature>
<dbReference type="GO" id="GO:0016020">
    <property type="term" value="C:membrane"/>
    <property type="evidence" value="ECO:0007669"/>
    <property type="project" value="UniProtKB-SubCell"/>
</dbReference>
<dbReference type="InterPro" id="IPR018019">
    <property type="entry name" value="Luteovirus_Orf2"/>
</dbReference>
<accession>A0AAE9MCC2</accession>